<accession>A0ACA9QKD6</accession>
<evidence type="ECO:0000313" key="2">
    <source>
        <dbReference type="Proteomes" id="UP000789525"/>
    </source>
</evidence>
<proteinExistence type="predicted"/>
<dbReference type="Proteomes" id="UP000789525">
    <property type="component" value="Unassembled WGS sequence"/>
</dbReference>
<keyword evidence="2" id="KW-1185">Reference proteome</keyword>
<reference evidence="1" key="1">
    <citation type="submission" date="2021-06" db="EMBL/GenBank/DDBJ databases">
        <authorList>
            <person name="Kallberg Y."/>
            <person name="Tangrot J."/>
            <person name="Rosling A."/>
        </authorList>
    </citation>
    <scope>NUCLEOTIDE SEQUENCE</scope>
    <source>
        <strain evidence="1">CL356</strain>
    </source>
</reference>
<sequence length="204" mass="23526">KGSQWHNSIHHDFHPTTNKISILERPEDLTKLTNICINDMTSQPNDYQTFISNLLYRISRIPHLRAFAYTRQYGEIGFLSQLQTCLSSISFLRIEARIVRGSLQLDRLEVLYLGVIEYDVGEWSFPSLRHCAIGRGTQFFAFFGSTDRKCPISPSSLYGLRSLLFYDPWSLRIDKNFWIAYPHLECLGGYWGVDIVDPPPPGHP</sequence>
<gene>
    <name evidence="1" type="ORF">ACOLOM_LOCUS12739</name>
</gene>
<comment type="caution">
    <text evidence="1">The sequence shown here is derived from an EMBL/GenBank/DDBJ whole genome shotgun (WGS) entry which is preliminary data.</text>
</comment>
<organism evidence="1 2">
    <name type="scientific">Acaulospora colombiana</name>
    <dbReference type="NCBI Taxonomy" id="27376"/>
    <lineage>
        <taxon>Eukaryota</taxon>
        <taxon>Fungi</taxon>
        <taxon>Fungi incertae sedis</taxon>
        <taxon>Mucoromycota</taxon>
        <taxon>Glomeromycotina</taxon>
        <taxon>Glomeromycetes</taxon>
        <taxon>Diversisporales</taxon>
        <taxon>Acaulosporaceae</taxon>
        <taxon>Acaulospora</taxon>
    </lineage>
</organism>
<evidence type="ECO:0000313" key="1">
    <source>
        <dbReference type="EMBL" id="CAG8752008.1"/>
    </source>
</evidence>
<name>A0ACA9QKD6_9GLOM</name>
<dbReference type="EMBL" id="CAJVPT010053698">
    <property type="protein sequence ID" value="CAG8752008.1"/>
    <property type="molecule type" value="Genomic_DNA"/>
</dbReference>
<protein>
    <submittedName>
        <fullName evidence="1">338_t:CDS:1</fullName>
    </submittedName>
</protein>
<feature type="non-terminal residue" evidence="1">
    <location>
        <position position="204"/>
    </location>
</feature>
<feature type="non-terminal residue" evidence="1">
    <location>
        <position position="1"/>
    </location>
</feature>